<evidence type="ECO:0000313" key="3">
    <source>
        <dbReference type="Proteomes" id="UP000229307"/>
    </source>
</evidence>
<dbReference type="GO" id="GO:0006313">
    <property type="term" value="P:DNA transposition"/>
    <property type="evidence" value="ECO:0007669"/>
    <property type="project" value="InterPro"/>
</dbReference>
<dbReference type="AlphaFoldDB" id="A0A2M7S591"/>
<dbReference type="PANTHER" id="PTHR36966:SF1">
    <property type="entry name" value="REP-ASSOCIATED TYROSINE TRANSPOSASE"/>
    <property type="match status" value="1"/>
</dbReference>
<dbReference type="Gene3D" id="3.30.70.1290">
    <property type="entry name" value="Transposase IS200-like"/>
    <property type="match status" value="1"/>
</dbReference>
<dbReference type="InterPro" id="IPR002686">
    <property type="entry name" value="Transposase_17"/>
</dbReference>
<accession>A0A2M7S591</accession>
<dbReference type="GO" id="GO:0004803">
    <property type="term" value="F:transposase activity"/>
    <property type="evidence" value="ECO:0007669"/>
    <property type="project" value="InterPro"/>
</dbReference>
<reference evidence="3" key="1">
    <citation type="submission" date="2017-09" db="EMBL/GenBank/DDBJ databases">
        <title>Depth-based differentiation of microbial function through sediment-hosted aquifers and enrichment of novel symbionts in the deep terrestrial subsurface.</title>
        <authorList>
            <person name="Probst A.J."/>
            <person name="Ladd B."/>
            <person name="Jarett J.K."/>
            <person name="Geller-Mcgrath D.E."/>
            <person name="Sieber C.M.K."/>
            <person name="Emerson J.B."/>
            <person name="Anantharaman K."/>
            <person name="Thomas B.C."/>
            <person name="Malmstrom R."/>
            <person name="Stieglmeier M."/>
            <person name="Klingl A."/>
            <person name="Woyke T."/>
            <person name="Ryan C.M."/>
            <person name="Banfield J.F."/>
        </authorList>
    </citation>
    <scope>NUCLEOTIDE SEQUENCE [LARGE SCALE GENOMIC DNA]</scope>
</reference>
<protein>
    <submittedName>
        <fullName evidence="2">Transposase</fullName>
    </submittedName>
</protein>
<feature type="domain" description="Transposase IS200-like" evidence="1">
    <location>
        <begin position="12"/>
        <end position="127"/>
    </location>
</feature>
<dbReference type="NCBIfam" id="NF047646">
    <property type="entry name" value="REP_Tyr_transpos"/>
    <property type="match status" value="1"/>
</dbReference>
<name>A0A2M7S591_9BACT</name>
<dbReference type="InterPro" id="IPR052715">
    <property type="entry name" value="RAYT_transposase"/>
</dbReference>
<evidence type="ECO:0000259" key="1">
    <source>
        <dbReference type="SMART" id="SM01321"/>
    </source>
</evidence>
<sequence length="178" mass="21282">MNVYHAPPHVFLDNAVYMLSAGTYRGVRYIETKEKKQVLLQNILENVSKFQYELYGWVILDNHYHMLARLPQAGNLAKFVNSIHGRSAYEINRIDNCRGRKVWYNYWDTCIRAEKDFYTRLNYIHYNPLKHGYVNSIEKLSSYSFSSFPEYVKRNGKEWVEDIFIKFPVTDFQDKNDQ</sequence>
<gene>
    <name evidence="2" type="ORF">COY52_11345</name>
</gene>
<dbReference type="SMART" id="SM01321">
    <property type="entry name" value="Y1_Tnp"/>
    <property type="match status" value="1"/>
</dbReference>
<dbReference type="GO" id="GO:0043565">
    <property type="term" value="F:sequence-specific DNA binding"/>
    <property type="evidence" value="ECO:0007669"/>
    <property type="project" value="TreeGrafter"/>
</dbReference>
<comment type="caution">
    <text evidence="2">The sequence shown here is derived from an EMBL/GenBank/DDBJ whole genome shotgun (WGS) entry which is preliminary data.</text>
</comment>
<proteinExistence type="predicted"/>
<dbReference type="InterPro" id="IPR036515">
    <property type="entry name" value="Transposase_17_sf"/>
</dbReference>
<dbReference type="EMBL" id="PFMR01000313">
    <property type="protein sequence ID" value="PIZ14707.1"/>
    <property type="molecule type" value="Genomic_DNA"/>
</dbReference>
<dbReference type="PANTHER" id="PTHR36966">
    <property type="entry name" value="REP-ASSOCIATED TYROSINE TRANSPOSASE"/>
    <property type="match status" value="1"/>
</dbReference>
<dbReference type="SUPFAM" id="SSF143422">
    <property type="entry name" value="Transposase IS200-like"/>
    <property type="match status" value="1"/>
</dbReference>
<dbReference type="Pfam" id="PF01797">
    <property type="entry name" value="Y1_Tnp"/>
    <property type="match status" value="1"/>
</dbReference>
<dbReference type="Proteomes" id="UP000229307">
    <property type="component" value="Unassembled WGS sequence"/>
</dbReference>
<organism evidence="2 3">
    <name type="scientific">Candidatus Desantisbacteria bacterium CG_4_10_14_0_8_um_filter_48_22</name>
    <dbReference type="NCBI Taxonomy" id="1974543"/>
    <lineage>
        <taxon>Bacteria</taxon>
        <taxon>Candidatus Desantisiibacteriota</taxon>
    </lineage>
</organism>
<evidence type="ECO:0000313" key="2">
    <source>
        <dbReference type="EMBL" id="PIZ14707.1"/>
    </source>
</evidence>